<accession>A0A9D4TJ33</accession>
<sequence>MQLRLSVQLWPGDEVRLDLDGRSYRLNLCSAVRLVLPQQLVALLPSTMLQLHDSFFAVAPLSPVPYLTLVFPHACFNMFPLGWKAAAAHLSKEHDASELLRLAHVLAVSQSGQLQQQQNSRATASAPPDVPSADWQSEHSAMLAALQRMSAAAELLRQAGSCAAACPDPAVQQAWQELAVSASTLCDQRSAAAAALPAEKLSLQSKQSCLASLMQAVVGRPGCDAHAACDQAKQALAGPLGQQRQAAACSMLAAPV</sequence>
<gene>
    <name evidence="1" type="ORF">D9Q98_006902</name>
</gene>
<protein>
    <submittedName>
        <fullName evidence="1">Uncharacterized protein</fullName>
    </submittedName>
</protein>
<reference evidence="1" key="1">
    <citation type="journal article" date="2019" name="Plant J.">
        <title>Chlorella vulgaris genome assembly and annotation reveals the molecular basis for metabolic acclimation to high light conditions.</title>
        <authorList>
            <person name="Cecchin M."/>
            <person name="Marcolungo L."/>
            <person name="Rossato M."/>
            <person name="Girolomoni L."/>
            <person name="Cosentino E."/>
            <person name="Cuine S."/>
            <person name="Li-Beisson Y."/>
            <person name="Delledonne M."/>
            <person name="Ballottari M."/>
        </authorList>
    </citation>
    <scope>NUCLEOTIDE SEQUENCE</scope>
    <source>
        <strain evidence="1">211/11P</strain>
    </source>
</reference>
<name>A0A9D4TJ33_CHLVU</name>
<dbReference type="AlphaFoldDB" id="A0A9D4TJ33"/>
<dbReference type="Proteomes" id="UP001055712">
    <property type="component" value="Unassembled WGS sequence"/>
</dbReference>
<organism evidence="1 2">
    <name type="scientific">Chlorella vulgaris</name>
    <name type="common">Green alga</name>
    <dbReference type="NCBI Taxonomy" id="3077"/>
    <lineage>
        <taxon>Eukaryota</taxon>
        <taxon>Viridiplantae</taxon>
        <taxon>Chlorophyta</taxon>
        <taxon>core chlorophytes</taxon>
        <taxon>Trebouxiophyceae</taxon>
        <taxon>Chlorellales</taxon>
        <taxon>Chlorellaceae</taxon>
        <taxon>Chlorella clade</taxon>
        <taxon>Chlorella</taxon>
    </lineage>
</organism>
<proteinExistence type="predicted"/>
<evidence type="ECO:0000313" key="1">
    <source>
        <dbReference type="EMBL" id="KAI3426958.1"/>
    </source>
</evidence>
<reference evidence="1" key="2">
    <citation type="submission" date="2020-11" db="EMBL/GenBank/DDBJ databases">
        <authorList>
            <person name="Cecchin M."/>
            <person name="Marcolungo L."/>
            <person name="Rossato M."/>
            <person name="Girolomoni L."/>
            <person name="Cosentino E."/>
            <person name="Cuine S."/>
            <person name="Li-Beisson Y."/>
            <person name="Delledonne M."/>
            <person name="Ballottari M."/>
        </authorList>
    </citation>
    <scope>NUCLEOTIDE SEQUENCE</scope>
    <source>
        <strain evidence="1">211/11P</strain>
        <tissue evidence="1">Whole cell</tissue>
    </source>
</reference>
<evidence type="ECO:0000313" key="2">
    <source>
        <dbReference type="Proteomes" id="UP001055712"/>
    </source>
</evidence>
<keyword evidence="2" id="KW-1185">Reference proteome</keyword>
<dbReference type="EMBL" id="SIDB01000010">
    <property type="protein sequence ID" value="KAI3426958.1"/>
    <property type="molecule type" value="Genomic_DNA"/>
</dbReference>
<comment type="caution">
    <text evidence="1">The sequence shown here is derived from an EMBL/GenBank/DDBJ whole genome shotgun (WGS) entry which is preliminary data.</text>
</comment>